<protein>
    <submittedName>
        <fullName evidence="2">Helicase, putative</fullName>
    </submittedName>
</protein>
<organism evidence="2 3">
    <name type="scientific">Entamoeba histolytica HM-1:IMSS-B</name>
    <dbReference type="NCBI Taxonomy" id="885319"/>
    <lineage>
        <taxon>Eukaryota</taxon>
        <taxon>Amoebozoa</taxon>
        <taxon>Evosea</taxon>
        <taxon>Archamoebae</taxon>
        <taxon>Mastigamoebida</taxon>
        <taxon>Entamoebidae</taxon>
        <taxon>Entamoeba</taxon>
    </lineage>
</organism>
<reference evidence="2 3" key="1">
    <citation type="submission" date="2013-01" db="EMBL/GenBank/DDBJ databases">
        <authorList>
            <person name="Hannick L."/>
            <person name="Zafar N."/>
            <person name="Lorenzi H."/>
            <person name="Ali I.A."/>
            <person name="Petri W.P."/>
            <person name="Caler E."/>
        </authorList>
    </citation>
    <scope>NUCLEOTIDE SEQUENCE [LARGE SCALE GENOMIC DNA]</scope>
    <source>
        <strain evidence="3">HM3:IMSS-B</strain>
    </source>
</reference>
<keyword evidence="2" id="KW-0347">Helicase</keyword>
<dbReference type="EMBL" id="KB610272">
    <property type="protein sequence ID" value="EMH76638.1"/>
    <property type="molecule type" value="Genomic_DNA"/>
</dbReference>
<dbReference type="AlphaFoldDB" id="M3TMF4"/>
<keyword evidence="2" id="KW-0067">ATP-binding</keyword>
<feature type="domain" description="DEAD-box helicase OB fold" evidence="1">
    <location>
        <begin position="1"/>
        <end position="72"/>
    </location>
</feature>
<proteinExistence type="predicted"/>
<evidence type="ECO:0000259" key="1">
    <source>
        <dbReference type="Pfam" id="PF07717"/>
    </source>
</evidence>
<dbReference type="Proteomes" id="UP000030781">
    <property type="component" value="Unassembled WGS sequence"/>
</dbReference>
<feature type="non-terminal residue" evidence="2">
    <location>
        <position position="1"/>
    </location>
</feature>
<evidence type="ECO:0000313" key="2">
    <source>
        <dbReference type="EMBL" id="EMH76638.1"/>
    </source>
</evidence>
<dbReference type="Pfam" id="PF07717">
    <property type="entry name" value="OB_NTP_bind"/>
    <property type="match status" value="1"/>
</dbReference>
<dbReference type="InterPro" id="IPR011709">
    <property type="entry name" value="DEAD-box_helicase_OB_fold"/>
</dbReference>
<keyword evidence="2" id="KW-0378">Hydrolase</keyword>
<dbReference type="VEuPathDB" id="AmoebaDB:EHI8A_007070"/>
<accession>M3TMF4</accession>
<sequence length="96" mass="11267">ALCKGFFMQSAHQVKGGYQIVCDNRIVLLHPSSCIGKREWILYNEYVMTKREYVRTASSIQPEWLFEASPKYFAQLDKFKESETTRALKRVKRAMN</sequence>
<gene>
    <name evidence="2" type="ORF">EHI8A_007070</name>
</gene>
<name>M3TMF4_ENTH1</name>
<evidence type="ECO:0000313" key="3">
    <source>
        <dbReference type="Proteomes" id="UP000030781"/>
    </source>
</evidence>
<dbReference type="GO" id="GO:0004386">
    <property type="term" value="F:helicase activity"/>
    <property type="evidence" value="ECO:0007669"/>
    <property type="project" value="UniProtKB-KW"/>
</dbReference>
<keyword evidence="2" id="KW-0547">Nucleotide-binding</keyword>